<evidence type="ECO:0000256" key="3">
    <source>
        <dbReference type="ARBA" id="ARBA00022605"/>
    </source>
</evidence>
<comment type="cofactor">
    <cofactor evidence="9">
        <name>Fe(2+)</name>
        <dbReference type="ChEBI" id="CHEBI:29033"/>
    </cofactor>
    <text evidence="9">Binds 1 Fe(2+) cation per monomer.</text>
</comment>
<dbReference type="GO" id="GO:0019284">
    <property type="term" value="P:L-methionine salvage from S-adenosylmethionine"/>
    <property type="evidence" value="ECO:0007669"/>
    <property type="project" value="InterPro"/>
</dbReference>
<evidence type="ECO:0000256" key="7">
    <source>
        <dbReference type="ARBA" id="ARBA00023004"/>
    </source>
</evidence>
<feature type="site" description="Important to generate the dianion" evidence="9">
    <location>
        <position position="104"/>
    </location>
</feature>
<comment type="subunit">
    <text evidence="9">Monomer.</text>
</comment>
<reference evidence="10" key="1">
    <citation type="submission" date="2024-05" db="EMBL/GenBank/DDBJ databases">
        <title>Genome sequencing of novel strain.</title>
        <authorList>
            <person name="Ganbat D."/>
            <person name="Ganbat S."/>
            <person name="Lee S.-J."/>
        </authorList>
    </citation>
    <scope>NUCLEOTIDE SEQUENCE</scope>
    <source>
        <strain evidence="10">SMD15-11</strain>
    </source>
</reference>
<comment type="catalytic activity">
    <reaction evidence="9">
        <text>1,2-dihydroxy-5-(methylsulfanyl)pent-1-en-3-one + O2 = 3-(methylsulfanyl)propanoate + CO + formate + 2 H(+)</text>
        <dbReference type="Rhea" id="RHEA:14161"/>
        <dbReference type="ChEBI" id="CHEBI:15378"/>
        <dbReference type="ChEBI" id="CHEBI:15379"/>
        <dbReference type="ChEBI" id="CHEBI:15740"/>
        <dbReference type="ChEBI" id="CHEBI:17245"/>
        <dbReference type="ChEBI" id="CHEBI:49016"/>
        <dbReference type="ChEBI" id="CHEBI:49252"/>
        <dbReference type="EC" id="1.13.11.53"/>
    </reaction>
</comment>
<dbReference type="Gene3D" id="2.60.120.10">
    <property type="entry name" value="Jelly Rolls"/>
    <property type="match status" value="1"/>
</dbReference>
<feature type="binding site" evidence="9">
    <location>
        <position position="96"/>
    </location>
    <ligand>
        <name>Fe(2+)</name>
        <dbReference type="ChEBI" id="CHEBI:29033"/>
    </ligand>
</feature>
<dbReference type="Pfam" id="PF03079">
    <property type="entry name" value="ARD"/>
    <property type="match status" value="1"/>
</dbReference>
<dbReference type="GO" id="GO:0005506">
    <property type="term" value="F:iron ion binding"/>
    <property type="evidence" value="ECO:0007669"/>
    <property type="project" value="UniProtKB-UniRule"/>
</dbReference>
<accession>A0AB39UW87</accession>
<feature type="binding site" evidence="9">
    <location>
        <position position="140"/>
    </location>
    <ligand>
        <name>Fe(2+)</name>
        <dbReference type="ChEBI" id="CHEBI:29033"/>
    </ligand>
</feature>
<dbReference type="InterPro" id="IPR023956">
    <property type="entry name" value="ARD_bac"/>
</dbReference>
<comment type="pathway">
    <text evidence="9">Amino-acid biosynthesis; L-methionine biosynthesis via salvage pathway; L-methionine from S-methyl-5-thio-alpha-D-ribose 1-phosphate: step 5/6.</text>
</comment>
<dbReference type="KEGG" id="tcd:AAIA72_15830"/>
<dbReference type="EMBL" id="CP154858">
    <property type="protein sequence ID" value="XDT72246.1"/>
    <property type="molecule type" value="Genomic_DNA"/>
</dbReference>
<evidence type="ECO:0000256" key="9">
    <source>
        <dbReference type="HAMAP-Rule" id="MF_01682"/>
    </source>
</evidence>
<feature type="binding site" evidence="9">
    <location>
        <position position="140"/>
    </location>
    <ligand>
        <name>Ni(2+)</name>
        <dbReference type="ChEBI" id="CHEBI:49786"/>
    </ligand>
</feature>
<dbReference type="RefSeq" id="WP_369601258.1">
    <property type="nucleotide sequence ID" value="NZ_CP154858.1"/>
</dbReference>
<comment type="similarity">
    <text evidence="9">Belongs to the acireductone dioxygenase (ARD) family.</text>
</comment>
<keyword evidence="8 9" id="KW-0486">Methionine biosynthesis</keyword>
<dbReference type="PANTHER" id="PTHR23418:SF0">
    <property type="entry name" value="ACIREDUCTONE DIOXYGENASE"/>
    <property type="match status" value="1"/>
</dbReference>
<evidence type="ECO:0000313" key="10">
    <source>
        <dbReference type="EMBL" id="XDT72246.1"/>
    </source>
</evidence>
<comment type="cofactor">
    <cofactor evidence="9">
        <name>Ni(2+)</name>
        <dbReference type="ChEBI" id="CHEBI:49786"/>
    </cofactor>
    <text evidence="9">Binds 1 nickel ion per monomer.</text>
</comment>
<keyword evidence="6 9" id="KW-0560">Oxidoreductase</keyword>
<evidence type="ECO:0000256" key="6">
    <source>
        <dbReference type="ARBA" id="ARBA00023002"/>
    </source>
</evidence>
<keyword evidence="4 9" id="KW-0479">Metal-binding</keyword>
<evidence type="ECO:0000256" key="5">
    <source>
        <dbReference type="ARBA" id="ARBA00022964"/>
    </source>
</evidence>
<protein>
    <recommendedName>
        <fullName evidence="9">Acireductone dioxygenase</fullName>
    </recommendedName>
    <alternativeName>
        <fullName evidence="9">1,2-dihydroxy-3-keto-5-methylthiopentene dioxygenase</fullName>
        <shortName evidence="9">DHK-MTPene dioxygenase</shortName>
    </alternativeName>
    <alternativeName>
        <fullName evidence="9">Acireductone dioxygenase (Fe(2+)-requiring)</fullName>
        <shortName evidence="9">ARD'</shortName>
        <shortName evidence="9">Fe-ARD</shortName>
        <ecNumber evidence="9">1.13.11.54</ecNumber>
    </alternativeName>
    <alternativeName>
        <fullName evidence="9">Acireductone dioxygenase (Ni(2+)-requiring)</fullName>
        <shortName evidence="9">ARD</shortName>
        <shortName evidence="9">Ni-ARD</shortName>
        <ecNumber evidence="9">1.13.11.53</ecNumber>
    </alternativeName>
</protein>
<gene>
    <name evidence="9" type="primary">mtnD</name>
    <name evidence="10" type="ORF">AAIA72_15830</name>
</gene>
<organism evidence="10">
    <name type="scientific">Thermohahella caldifontis</name>
    <dbReference type="NCBI Taxonomy" id="3142973"/>
    <lineage>
        <taxon>Bacteria</taxon>
        <taxon>Pseudomonadati</taxon>
        <taxon>Pseudomonadota</taxon>
        <taxon>Gammaproteobacteria</taxon>
        <taxon>Oceanospirillales</taxon>
        <taxon>Hahellaceae</taxon>
        <taxon>Thermohahella</taxon>
    </lineage>
</organism>
<feature type="binding site" evidence="9">
    <location>
        <position position="98"/>
    </location>
    <ligand>
        <name>Fe(2+)</name>
        <dbReference type="ChEBI" id="CHEBI:29033"/>
    </ligand>
</feature>
<sequence length="183" mass="20880">MSTLYIYTDNQPEAPQRIVNAHEDIASLLCSKGVRFEQWPTRDLPEGADQEAILAAYADDVQRLKDECGFTTADVVSLTPDHPQKDAFRQKFLSEHRHVEDEVRFFVDGNGLFYLHLDNEVWVVNCTRGDLISVPDGTRHWFDMGPAPRFTCIRLFSNPEGWVADFTGDDIADKFPRYEALLG</sequence>
<proteinExistence type="inferred from homology"/>
<evidence type="ECO:0000256" key="2">
    <source>
        <dbReference type="ARBA" id="ARBA00022596"/>
    </source>
</evidence>
<dbReference type="EC" id="1.13.11.53" evidence="9"/>
<dbReference type="CDD" id="cd02232">
    <property type="entry name" value="cupin_ARD"/>
    <property type="match status" value="1"/>
</dbReference>
<feature type="binding site" evidence="9">
    <location>
        <position position="96"/>
    </location>
    <ligand>
        <name>Ni(2+)</name>
        <dbReference type="ChEBI" id="CHEBI:49786"/>
    </ligand>
</feature>
<comment type="catalytic activity">
    <reaction evidence="1 9">
        <text>1,2-dihydroxy-5-(methylsulfanyl)pent-1-en-3-one + O2 = 4-methylsulfanyl-2-oxobutanoate + formate + 2 H(+)</text>
        <dbReference type="Rhea" id="RHEA:24504"/>
        <dbReference type="ChEBI" id="CHEBI:15378"/>
        <dbReference type="ChEBI" id="CHEBI:15379"/>
        <dbReference type="ChEBI" id="CHEBI:15740"/>
        <dbReference type="ChEBI" id="CHEBI:16723"/>
        <dbReference type="ChEBI" id="CHEBI:49252"/>
        <dbReference type="EC" id="1.13.11.54"/>
    </reaction>
</comment>
<keyword evidence="5 9" id="KW-0223">Dioxygenase</keyword>
<dbReference type="HAMAP" id="MF_01682">
    <property type="entry name" value="Salvage_MtnD"/>
    <property type="match status" value="1"/>
</dbReference>
<name>A0AB39UW87_9GAMM</name>
<evidence type="ECO:0000256" key="1">
    <source>
        <dbReference type="ARBA" id="ARBA00000428"/>
    </source>
</evidence>
<feature type="binding site" evidence="9">
    <location>
        <position position="98"/>
    </location>
    <ligand>
        <name>Ni(2+)</name>
        <dbReference type="ChEBI" id="CHEBI:49786"/>
    </ligand>
</feature>
<feature type="site" description="May play a role in transmitting local conformational changes" evidence="9">
    <location>
        <position position="101"/>
    </location>
</feature>
<feature type="site" description="May play a role in metal incorporation in vivo" evidence="9">
    <location>
        <position position="95"/>
    </location>
</feature>
<feature type="binding site" evidence="9">
    <location>
        <position position="102"/>
    </location>
    <ligand>
        <name>Ni(2+)</name>
        <dbReference type="ChEBI" id="CHEBI:49786"/>
    </ligand>
</feature>
<evidence type="ECO:0000256" key="8">
    <source>
        <dbReference type="ARBA" id="ARBA00023167"/>
    </source>
</evidence>
<keyword evidence="7 9" id="KW-0408">Iron</keyword>
<dbReference type="PANTHER" id="PTHR23418">
    <property type="entry name" value="ACIREDUCTONE DIOXYGENASE"/>
    <property type="match status" value="1"/>
</dbReference>
<dbReference type="InterPro" id="IPR014710">
    <property type="entry name" value="RmlC-like_jellyroll"/>
</dbReference>
<dbReference type="SUPFAM" id="SSF51182">
    <property type="entry name" value="RmlC-like cupins"/>
    <property type="match status" value="1"/>
</dbReference>
<dbReference type="EC" id="1.13.11.54" evidence="9"/>
<feature type="binding site" evidence="9">
    <location>
        <position position="102"/>
    </location>
    <ligand>
        <name>Fe(2+)</name>
        <dbReference type="ChEBI" id="CHEBI:29033"/>
    </ligand>
</feature>
<comment type="function">
    <text evidence="9">Catalyzes 2 different reactions between oxygene and the acireductone 1,2-dihydroxy-3-keto-5-methylthiopentene (DHK-MTPene) depending upon the metal bound in the active site. Fe-containing acireductone dioxygenase (Fe-ARD) produces formate and 2-keto-4-methylthiobutyrate (KMTB), the alpha-ketoacid precursor of methionine in the methionine recycle pathway. Ni-containing acireductone dioxygenase (Ni-ARD) produces methylthiopropionate, carbon monoxide and formate, and does not lie on the methionine recycle pathway.</text>
</comment>
<dbReference type="InterPro" id="IPR011051">
    <property type="entry name" value="RmlC_Cupin_sf"/>
</dbReference>
<evidence type="ECO:0000256" key="4">
    <source>
        <dbReference type="ARBA" id="ARBA00022723"/>
    </source>
</evidence>
<dbReference type="InterPro" id="IPR004313">
    <property type="entry name" value="ARD"/>
</dbReference>
<dbReference type="GO" id="GO:0016151">
    <property type="term" value="F:nickel cation binding"/>
    <property type="evidence" value="ECO:0007669"/>
    <property type="project" value="UniProtKB-UniRule"/>
</dbReference>
<dbReference type="GO" id="GO:0010309">
    <property type="term" value="F:acireductone dioxygenase [iron(II)-requiring] activity"/>
    <property type="evidence" value="ECO:0007669"/>
    <property type="project" value="UniProtKB-UniRule"/>
</dbReference>
<dbReference type="GO" id="GO:0010308">
    <property type="term" value="F:acireductone dioxygenase (Ni2+-requiring) activity"/>
    <property type="evidence" value="ECO:0007669"/>
    <property type="project" value="UniProtKB-UniRule"/>
</dbReference>
<dbReference type="AlphaFoldDB" id="A0AB39UW87"/>
<dbReference type="GO" id="GO:0019509">
    <property type="term" value="P:L-methionine salvage from methylthioadenosine"/>
    <property type="evidence" value="ECO:0007669"/>
    <property type="project" value="UniProtKB-UniRule"/>
</dbReference>
<keyword evidence="2 9" id="KW-0533">Nickel</keyword>
<keyword evidence="3 9" id="KW-0028">Amino-acid biosynthesis</keyword>